<dbReference type="HOGENOM" id="CLU_735547_0_0_0"/>
<evidence type="ECO:0000313" key="1">
    <source>
        <dbReference type="EMBL" id="ACM22347.1"/>
    </source>
</evidence>
<reference evidence="1 2" key="1">
    <citation type="journal article" date="2009" name="Biosci. Biotechnol. Biochem.">
        <title>WeGAS: a web-based microbial genome annotation system.</title>
        <authorList>
            <person name="Lee D."/>
            <person name="Seo H."/>
            <person name="Park C."/>
            <person name="Park K."/>
        </authorList>
    </citation>
    <scope>NUCLEOTIDE SEQUENCE [LARGE SCALE GENOMIC DNA]</scope>
    <source>
        <strain evidence="2">ATCC 49049 / DSM 4359 / NBRC 107923 / NS-E</strain>
    </source>
</reference>
<name>B9KBF0_THENN</name>
<dbReference type="AlphaFoldDB" id="B9KBF0"/>
<dbReference type="Proteomes" id="UP000000445">
    <property type="component" value="Chromosome"/>
</dbReference>
<dbReference type="STRING" id="309803.CTN_0170"/>
<gene>
    <name evidence="1" type="ordered locus">CTN_0170</name>
</gene>
<dbReference type="AntiFam" id="ANF00142">
    <property type="entry name" value="Shadow ORF (opposite yadG)"/>
</dbReference>
<protein>
    <submittedName>
        <fullName evidence="1">Uncharacterized protein</fullName>
    </submittedName>
</protein>
<sequence length="376" mass="43152">MGVLSVHSIELFYVIFLHLSEPFHISLSYVVLCPGAAHEVVGRVFSINDYSSRCWFVQSQKGHSNGRFTTSRLSHQAKSFTLVYTETHTVHRFDPSDDPFENTSPYGKVFHEVFYSHDFLAHVSHLAFCASDLIEFLPEETSDPVVSDVFQFGFLNITLSFHEELTPWMELTPCGEVERIRNVSWNTLQPFLIYIDSWSGFEECIGVRVFRFVEDGLHITVFNHLSSVHNCNLVGHLRNDTHVVGDQNDRHSVLSLKFLHEFEDLSLDGDVQCGRGLVRYQKAWSAGKSHGDHRTLSHTTGQLMRVLVDPLLGFGDSHFSQHVYRHLPCLFLRDVLMKHDRFHYLISYGEDGIQGHHGFLKDHGDFFSSYLPHLTL</sequence>
<dbReference type="AntiFam" id="ANF00095">
    <property type="entry name" value="Shadow ORF (opposite ABC transporters)"/>
</dbReference>
<dbReference type="eggNOG" id="ENOG5032TRP">
    <property type="taxonomic scope" value="Bacteria"/>
</dbReference>
<accession>B9KBF0</accession>
<dbReference type="KEGG" id="tna:CTN_0170"/>
<proteinExistence type="predicted"/>
<dbReference type="EMBL" id="CP000916">
    <property type="protein sequence ID" value="ACM22347.1"/>
    <property type="molecule type" value="Genomic_DNA"/>
</dbReference>
<evidence type="ECO:0000313" key="2">
    <source>
        <dbReference type="Proteomes" id="UP000000445"/>
    </source>
</evidence>
<organism evidence="1 2">
    <name type="scientific">Thermotoga neapolitana (strain ATCC 49049 / DSM 4359 / NBRC 107923 / NS-E)</name>
    <dbReference type="NCBI Taxonomy" id="309803"/>
    <lineage>
        <taxon>Bacteria</taxon>
        <taxon>Thermotogati</taxon>
        <taxon>Thermotogota</taxon>
        <taxon>Thermotogae</taxon>
        <taxon>Thermotogales</taxon>
        <taxon>Thermotogaceae</taxon>
        <taxon>Thermotoga</taxon>
    </lineage>
</organism>
<keyword evidence="2" id="KW-1185">Reference proteome</keyword>